<evidence type="ECO:0000256" key="4">
    <source>
        <dbReference type="ARBA" id="ARBA00022692"/>
    </source>
</evidence>
<dbReference type="GO" id="GO:0005886">
    <property type="term" value="C:plasma membrane"/>
    <property type="evidence" value="ECO:0007669"/>
    <property type="project" value="UniProtKB-SubCell"/>
</dbReference>
<evidence type="ECO:0000313" key="8">
    <source>
        <dbReference type="EMBL" id="MBZ4195165.1"/>
    </source>
</evidence>
<gene>
    <name evidence="8" type="ORF">LAD73_00275</name>
</gene>
<reference evidence="8 9" key="1">
    <citation type="submission" date="2021-09" db="EMBL/GenBank/DDBJ databases">
        <title>WGS of Mycoplasma sp. Zaradi2 strains.</title>
        <authorList>
            <person name="Spergser J."/>
        </authorList>
    </citation>
    <scope>NUCLEOTIDE SEQUENCE [LARGE SCALE GENOMIC DNA]</scope>
    <source>
        <strain evidence="8 9">1331</strain>
    </source>
</reference>
<feature type="transmembrane region" description="Helical" evidence="7">
    <location>
        <begin position="177"/>
        <end position="195"/>
    </location>
</feature>
<feature type="transmembrane region" description="Helical" evidence="7">
    <location>
        <begin position="82"/>
        <end position="105"/>
    </location>
</feature>
<organism evidence="8 9">
    <name type="scientific">Mycoplasma tauri</name>
    <dbReference type="NCBI Taxonomy" id="547987"/>
    <lineage>
        <taxon>Bacteria</taxon>
        <taxon>Bacillati</taxon>
        <taxon>Mycoplasmatota</taxon>
        <taxon>Mollicutes</taxon>
        <taxon>Mycoplasmataceae</taxon>
        <taxon>Mycoplasma</taxon>
    </lineage>
</organism>
<evidence type="ECO:0000256" key="2">
    <source>
        <dbReference type="ARBA" id="ARBA00005262"/>
    </source>
</evidence>
<comment type="subcellular location">
    <subcellularLocation>
        <location evidence="1">Cell membrane</location>
        <topology evidence="1">Multi-pass membrane protein</topology>
    </subcellularLocation>
</comment>
<dbReference type="AlphaFoldDB" id="A0A953T4N0"/>
<protein>
    <submittedName>
        <fullName evidence="8">Chromate transporter</fullName>
    </submittedName>
</protein>
<keyword evidence="3" id="KW-1003">Cell membrane</keyword>
<evidence type="ECO:0000256" key="3">
    <source>
        <dbReference type="ARBA" id="ARBA00022475"/>
    </source>
</evidence>
<proteinExistence type="inferred from homology"/>
<dbReference type="InterPro" id="IPR003370">
    <property type="entry name" value="Chromate_transpt"/>
</dbReference>
<sequence length="221" mass="24946">MIFLMIFITLVLIIFVSLSVFGGGQIFMPIFKWLWELLNNNFGAGISDQEMSNLFTVSNATPGVFSTKLAFASGYLISGGQWWGFILCFFTYLVFILTPIIVMFYSMKLMTKKSNSPYLQGLMKIMNPIIVGIIAALIIQLIIGMVFPHAKFNNSVSEYVKISYTSKKALFFNNSRLPILIIYVIITIIISAILYHKRFPIFPLILFNVAMAMIAFAPWAG</sequence>
<dbReference type="Proteomes" id="UP000772186">
    <property type="component" value="Unassembled WGS sequence"/>
</dbReference>
<feature type="transmembrane region" description="Helical" evidence="7">
    <location>
        <begin position="202"/>
        <end position="220"/>
    </location>
</feature>
<dbReference type="EMBL" id="JAIQBY010000002">
    <property type="protein sequence ID" value="MBZ4195165.1"/>
    <property type="molecule type" value="Genomic_DNA"/>
</dbReference>
<keyword evidence="4 7" id="KW-0812">Transmembrane</keyword>
<evidence type="ECO:0000256" key="5">
    <source>
        <dbReference type="ARBA" id="ARBA00022989"/>
    </source>
</evidence>
<keyword evidence="5 7" id="KW-1133">Transmembrane helix</keyword>
<accession>A0A953T4N0</accession>
<evidence type="ECO:0000313" key="9">
    <source>
        <dbReference type="Proteomes" id="UP000772186"/>
    </source>
</evidence>
<feature type="transmembrane region" description="Helical" evidence="7">
    <location>
        <begin position="125"/>
        <end position="147"/>
    </location>
</feature>
<name>A0A953T4N0_9MOLU</name>
<evidence type="ECO:0000256" key="7">
    <source>
        <dbReference type="SAM" id="Phobius"/>
    </source>
</evidence>
<dbReference type="GO" id="GO:0015109">
    <property type="term" value="F:chromate transmembrane transporter activity"/>
    <property type="evidence" value="ECO:0007669"/>
    <property type="project" value="InterPro"/>
</dbReference>
<dbReference type="Pfam" id="PF02417">
    <property type="entry name" value="Chromate_transp"/>
    <property type="match status" value="1"/>
</dbReference>
<dbReference type="RefSeq" id="WP_223644302.1">
    <property type="nucleotide sequence ID" value="NZ_JAIQBY010000002.1"/>
</dbReference>
<keyword evidence="9" id="KW-1185">Reference proteome</keyword>
<comment type="caution">
    <text evidence="8">The sequence shown here is derived from an EMBL/GenBank/DDBJ whole genome shotgun (WGS) entry which is preliminary data.</text>
</comment>
<evidence type="ECO:0000256" key="6">
    <source>
        <dbReference type="ARBA" id="ARBA00023136"/>
    </source>
</evidence>
<keyword evidence="6 7" id="KW-0472">Membrane</keyword>
<comment type="similarity">
    <text evidence="2">Belongs to the chromate ion transporter (CHR) (TC 2.A.51) family.</text>
</comment>
<evidence type="ECO:0000256" key="1">
    <source>
        <dbReference type="ARBA" id="ARBA00004651"/>
    </source>
</evidence>